<dbReference type="RefSeq" id="WP_146572803.1">
    <property type="nucleotide sequence ID" value="NZ_CP042306.1"/>
</dbReference>
<sequence length="155" mass="17092">MAYMIRGLDPASFEHLFGLSDAALAEHNAVRRRADTKPGFPCRVTLEDAEPGEDLILLNHQHLPVDSPYRGSYAIYVREGATEAAEYRDAVPLQLARRLLALRAFDDEGMLLKADVIDGSELDAVIEPWLADPAVAYLHAYNAKPGCFAARIDRG</sequence>
<dbReference type="KEGG" id="spai:FPZ24_13435"/>
<evidence type="ECO:0000313" key="2">
    <source>
        <dbReference type="Proteomes" id="UP000315673"/>
    </source>
</evidence>
<dbReference type="Proteomes" id="UP000315673">
    <property type="component" value="Chromosome"/>
</dbReference>
<gene>
    <name evidence="1" type="ORF">FPZ24_13435</name>
</gene>
<dbReference type="OrthoDB" id="5953307at2"/>
<dbReference type="PIRSF" id="PIRSF034110">
    <property type="entry name" value="DUF1203"/>
    <property type="match status" value="1"/>
</dbReference>
<evidence type="ECO:0000313" key="1">
    <source>
        <dbReference type="EMBL" id="QDZ08356.1"/>
    </source>
</evidence>
<dbReference type="EMBL" id="CP042306">
    <property type="protein sequence ID" value="QDZ08356.1"/>
    <property type="molecule type" value="Genomic_DNA"/>
</dbReference>
<proteinExistence type="predicted"/>
<dbReference type="Pfam" id="PF06718">
    <property type="entry name" value="DUF1203"/>
    <property type="match status" value="1"/>
</dbReference>
<dbReference type="InterPro" id="IPR009593">
    <property type="entry name" value="DUF1203"/>
</dbReference>
<protein>
    <submittedName>
        <fullName evidence="1">DUF1203 domain-containing protein</fullName>
    </submittedName>
</protein>
<accession>A0A5B8LK26</accession>
<reference evidence="1 2" key="1">
    <citation type="submission" date="2019-07" db="EMBL/GenBank/DDBJ databases">
        <title>Full genome sequence of Sphingomonas sp. 4R-6-7(HKS19).</title>
        <authorList>
            <person name="Im W.-T."/>
        </authorList>
    </citation>
    <scope>NUCLEOTIDE SEQUENCE [LARGE SCALE GENOMIC DNA]</scope>
    <source>
        <strain evidence="1 2">HKS19</strain>
    </source>
</reference>
<name>A0A5B8LK26_9SPHN</name>
<dbReference type="AlphaFoldDB" id="A0A5B8LK26"/>
<keyword evidence="2" id="KW-1185">Reference proteome</keyword>
<organism evidence="1 2">
    <name type="scientific">Sphingomonas panacisoli</name>
    <dbReference type="NCBI Taxonomy" id="1813879"/>
    <lineage>
        <taxon>Bacteria</taxon>
        <taxon>Pseudomonadati</taxon>
        <taxon>Pseudomonadota</taxon>
        <taxon>Alphaproteobacteria</taxon>
        <taxon>Sphingomonadales</taxon>
        <taxon>Sphingomonadaceae</taxon>
        <taxon>Sphingomonas</taxon>
    </lineage>
</organism>